<keyword evidence="1" id="KW-0472">Membrane</keyword>
<evidence type="ECO:0000313" key="2">
    <source>
        <dbReference type="EMBL" id="GIN20707.1"/>
    </source>
</evidence>
<reference evidence="2 3" key="1">
    <citation type="submission" date="2021-03" db="EMBL/GenBank/DDBJ databases">
        <title>Antimicrobial resistance genes in bacteria isolated from Japanese honey, and their potential for conferring macrolide and lincosamide resistance in the American foulbrood pathogen Paenibacillus larvae.</title>
        <authorList>
            <person name="Okamoto M."/>
            <person name="Kumagai M."/>
            <person name="Kanamori H."/>
            <person name="Takamatsu D."/>
        </authorList>
    </citation>
    <scope>NUCLEOTIDE SEQUENCE [LARGE SCALE GENOMIC DNA]</scope>
    <source>
        <strain evidence="2 3">J1TS3</strain>
    </source>
</reference>
<protein>
    <submittedName>
        <fullName evidence="2">Uncharacterized protein</fullName>
    </submittedName>
</protein>
<gene>
    <name evidence="2" type="ORF">J1TS3_18410</name>
</gene>
<dbReference type="EMBL" id="BOQT01000005">
    <property type="protein sequence ID" value="GIN20707.1"/>
    <property type="molecule type" value="Genomic_DNA"/>
</dbReference>
<evidence type="ECO:0000256" key="1">
    <source>
        <dbReference type="SAM" id="Phobius"/>
    </source>
</evidence>
<proteinExistence type="predicted"/>
<organism evidence="2 3">
    <name type="scientific">Siminovitchia fordii</name>
    <dbReference type="NCBI Taxonomy" id="254759"/>
    <lineage>
        <taxon>Bacteria</taxon>
        <taxon>Bacillati</taxon>
        <taxon>Bacillota</taxon>
        <taxon>Bacilli</taxon>
        <taxon>Bacillales</taxon>
        <taxon>Bacillaceae</taxon>
        <taxon>Siminovitchia</taxon>
    </lineage>
</organism>
<name>A0ABQ4K4P5_9BACI</name>
<dbReference type="Proteomes" id="UP000680279">
    <property type="component" value="Unassembled WGS sequence"/>
</dbReference>
<feature type="transmembrane region" description="Helical" evidence="1">
    <location>
        <begin position="6"/>
        <end position="23"/>
    </location>
</feature>
<keyword evidence="1" id="KW-1133">Transmembrane helix</keyword>
<sequence length="75" mass="8470">MSMMWGHFFSVAVVVAVIVILQWPGIKNNPTRDKGAFMILLLIGLILSLFNLEYIKGPPHLERAIFHPISRLIGK</sequence>
<comment type="caution">
    <text evidence="2">The sequence shown here is derived from an EMBL/GenBank/DDBJ whole genome shotgun (WGS) entry which is preliminary data.</text>
</comment>
<accession>A0ABQ4K4P5</accession>
<keyword evidence="1" id="KW-0812">Transmembrane</keyword>
<feature type="transmembrane region" description="Helical" evidence="1">
    <location>
        <begin position="35"/>
        <end position="52"/>
    </location>
</feature>
<evidence type="ECO:0000313" key="3">
    <source>
        <dbReference type="Proteomes" id="UP000680279"/>
    </source>
</evidence>
<dbReference type="RefSeq" id="WP_018707009.1">
    <property type="nucleotide sequence ID" value="NZ_BOQT01000005.1"/>
</dbReference>
<keyword evidence="3" id="KW-1185">Reference proteome</keyword>